<accession>A0ABV8IKH5</accession>
<sequence>MSEFDQLTAARRRFPVGDRVRGRVSALPFGAGRTGLFVDLGAEPGGFVDVIHLPDNPGAWPEVGREALFEVLIHRPGQVRLYPLDAGMRSRFYRLSPMSGEEWAALTRRHPPGSTAIGTVSDVTPGDRTYGVRFDDFHSFVEYDGPPPESGRTGTYTIVRQLEWTRRILVAPVP</sequence>
<evidence type="ECO:0000313" key="2">
    <source>
        <dbReference type="Proteomes" id="UP001595867"/>
    </source>
</evidence>
<dbReference type="Proteomes" id="UP001595867">
    <property type="component" value="Unassembled WGS sequence"/>
</dbReference>
<reference evidence="2" key="1">
    <citation type="journal article" date="2019" name="Int. J. Syst. Evol. Microbiol.">
        <title>The Global Catalogue of Microorganisms (GCM) 10K type strain sequencing project: providing services to taxonomists for standard genome sequencing and annotation.</title>
        <authorList>
            <consortium name="The Broad Institute Genomics Platform"/>
            <consortium name="The Broad Institute Genome Sequencing Center for Infectious Disease"/>
            <person name="Wu L."/>
            <person name="Ma J."/>
        </authorList>
    </citation>
    <scope>NUCLEOTIDE SEQUENCE [LARGE SCALE GENOMIC DNA]</scope>
    <source>
        <strain evidence="2">TBRC 5832</strain>
    </source>
</reference>
<evidence type="ECO:0000313" key="1">
    <source>
        <dbReference type="EMBL" id="MFC4063443.1"/>
    </source>
</evidence>
<organism evidence="1 2">
    <name type="scientific">Actinoplanes subglobosus</name>
    <dbReference type="NCBI Taxonomy" id="1547892"/>
    <lineage>
        <taxon>Bacteria</taxon>
        <taxon>Bacillati</taxon>
        <taxon>Actinomycetota</taxon>
        <taxon>Actinomycetes</taxon>
        <taxon>Micromonosporales</taxon>
        <taxon>Micromonosporaceae</taxon>
        <taxon>Actinoplanes</taxon>
    </lineage>
</organism>
<proteinExistence type="predicted"/>
<gene>
    <name evidence="1" type="ORF">ACFO0C_00750</name>
</gene>
<evidence type="ECO:0008006" key="3">
    <source>
        <dbReference type="Google" id="ProtNLM"/>
    </source>
</evidence>
<comment type="caution">
    <text evidence="1">The sequence shown here is derived from an EMBL/GenBank/DDBJ whole genome shotgun (WGS) entry which is preliminary data.</text>
</comment>
<protein>
    <recommendedName>
        <fullName evidence="3">S1 motif domain-containing protein</fullName>
    </recommendedName>
</protein>
<name>A0ABV8IKH5_9ACTN</name>
<keyword evidence="2" id="KW-1185">Reference proteome</keyword>
<dbReference type="RefSeq" id="WP_378064451.1">
    <property type="nucleotide sequence ID" value="NZ_JBHSBL010000002.1"/>
</dbReference>
<dbReference type="EMBL" id="JBHSBL010000002">
    <property type="protein sequence ID" value="MFC4063443.1"/>
    <property type="molecule type" value="Genomic_DNA"/>
</dbReference>